<evidence type="ECO:0000313" key="5">
    <source>
        <dbReference type="Proteomes" id="UP001500962"/>
    </source>
</evidence>
<sequence>MTDEDDATWPPALWAQQFQEASEQAVEQQTEFAKQLMNAGGSGPSSLSEIAATSMGTATFKTRVQSGGRISIPDAEREALDIEEGDIVQTVVVPVKRNREDS</sequence>
<dbReference type="SUPFAM" id="SSF89447">
    <property type="entry name" value="AbrB/MazE/MraZ-like"/>
    <property type="match status" value="1"/>
</dbReference>
<accession>A0AAV3SE99</accession>
<dbReference type="EMBL" id="CP095005">
    <property type="protein sequence ID" value="UOO95773.1"/>
    <property type="molecule type" value="Genomic_DNA"/>
</dbReference>
<gene>
    <name evidence="2" type="ORF">GCM10008985_14780</name>
    <name evidence="3" type="ORF">MUK72_03460</name>
</gene>
<dbReference type="RefSeq" id="WP_004054394.1">
    <property type="nucleotide sequence ID" value="NZ_BAAADN010000022.1"/>
</dbReference>
<dbReference type="PROSITE" id="PS51740">
    <property type="entry name" value="SPOVT_ABRB"/>
    <property type="match status" value="1"/>
</dbReference>
<dbReference type="Proteomes" id="UP000830542">
    <property type="component" value="Chromosome"/>
</dbReference>
<dbReference type="InterPro" id="IPR007159">
    <property type="entry name" value="SpoVT-AbrB_dom"/>
</dbReference>
<dbReference type="GeneID" id="71760874"/>
<proteinExistence type="predicted"/>
<evidence type="ECO:0000313" key="4">
    <source>
        <dbReference type="Proteomes" id="UP000830542"/>
    </source>
</evidence>
<evidence type="ECO:0000313" key="2">
    <source>
        <dbReference type="EMBL" id="GAA0459460.1"/>
    </source>
</evidence>
<organism evidence="2 5">
    <name type="scientific">Halococcus dombrowskii</name>
    <dbReference type="NCBI Taxonomy" id="179637"/>
    <lineage>
        <taxon>Archaea</taxon>
        <taxon>Methanobacteriati</taxon>
        <taxon>Methanobacteriota</taxon>
        <taxon>Stenosarchaea group</taxon>
        <taxon>Halobacteria</taxon>
        <taxon>Halobacteriales</taxon>
        <taxon>Halococcaceae</taxon>
        <taxon>Halococcus</taxon>
    </lineage>
</organism>
<evidence type="ECO:0000259" key="1">
    <source>
        <dbReference type="PROSITE" id="PS51740"/>
    </source>
</evidence>
<dbReference type="KEGG" id="hdo:MUK72_03460"/>
<protein>
    <submittedName>
        <fullName evidence="3">AbrB/MazE/SpoVT family DNA-binding domain-containing protein</fullName>
    </submittedName>
</protein>
<dbReference type="EMBL" id="BAAADN010000022">
    <property type="protein sequence ID" value="GAA0459460.1"/>
    <property type="molecule type" value="Genomic_DNA"/>
</dbReference>
<keyword evidence="4" id="KW-1185">Reference proteome</keyword>
<dbReference type="Proteomes" id="UP001500962">
    <property type="component" value="Unassembled WGS sequence"/>
</dbReference>
<name>A0AAV3SE99_HALDO</name>
<feature type="domain" description="SpoVT-AbrB" evidence="1">
    <location>
        <begin position="59"/>
        <end position="102"/>
    </location>
</feature>
<reference evidence="2" key="1">
    <citation type="journal article" date="2014" name="Int. J. Syst. Evol. Microbiol.">
        <title>Complete genome sequence of Corynebacterium casei LMG S-19264T (=DSM 44701T), isolated from a smear-ripened cheese.</title>
        <authorList>
            <consortium name="US DOE Joint Genome Institute (JGI-PGF)"/>
            <person name="Walter F."/>
            <person name="Albersmeier A."/>
            <person name="Kalinowski J."/>
            <person name="Ruckert C."/>
        </authorList>
    </citation>
    <scope>NUCLEOTIDE SEQUENCE</scope>
    <source>
        <strain evidence="2">JCM 12289</strain>
    </source>
</reference>
<reference evidence="2" key="3">
    <citation type="submission" date="2023-12" db="EMBL/GenBank/DDBJ databases">
        <authorList>
            <person name="Sun Q."/>
            <person name="Inoue M."/>
        </authorList>
    </citation>
    <scope>NUCLEOTIDE SEQUENCE</scope>
    <source>
        <strain evidence="2">JCM 12289</strain>
    </source>
</reference>
<evidence type="ECO:0000313" key="3">
    <source>
        <dbReference type="EMBL" id="UOO95773.1"/>
    </source>
</evidence>
<dbReference type="Gene3D" id="2.10.260.10">
    <property type="match status" value="1"/>
</dbReference>
<keyword evidence="3" id="KW-0238">DNA-binding</keyword>
<dbReference type="AlphaFoldDB" id="A0AAV3SE99"/>
<dbReference type="InterPro" id="IPR037914">
    <property type="entry name" value="SpoVT-AbrB_sf"/>
</dbReference>
<reference evidence="3" key="2">
    <citation type="submission" date="2022-04" db="EMBL/GenBank/DDBJ databases">
        <title>Sequencing and genomic assembly of Halococcus dombrowskii.</title>
        <authorList>
            <person name="Lim S.W."/>
            <person name="MacLea K.S."/>
        </authorList>
    </citation>
    <scope>NUCLEOTIDE SEQUENCE</scope>
    <source>
        <strain evidence="3">H4</strain>
    </source>
</reference>
<dbReference type="GO" id="GO:0003677">
    <property type="term" value="F:DNA binding"/>
    <property type="evidence" value="ECO:0007669"/>
    <property type="project" value="UniProtKB-KW"/>
</dbReference>